<protein>
    <submittedName>
        <fullName evidence="3">Terpene cyclase/mutase family protein</fullName>
    </submittedName>
</protein>
<proteinExistence type="predicted"/>
<dbReference type="Pfam" id="PF13243">
    <property type="entry name" value="SQHop_cyclase_C"/>
    <property type="match status" value="1"/>
</dbReference>
<dbReference type="CDD" id="cd00688">
    <property type="entry name" value="ISOPREN_C2_like"/>
    <property type="match status" value="1"/>
</dbReference>
<feature type="domain" description="Squalene cyclase C-terminal" evidence="2">
    <location>
        <begin position="370"/>
        <end position="522"/>
    </location>
</feature>
<organism evidence="3 4">
    <name type="scientific">Nocardia albiluteola</name>
    <dbReference type="NCBI Taxonomy" id="2842303"/>
    <lineage>
        <taxon>Bacteria</taxon>
        <taxon>Bacillati</taxon>
        <taxon>Actinomycetota</taxon>
        <taxon>Actinomycetes</taxon>
        <taxon>Mycobacteriales</taxon>
        <taxon>Nocardiaceae</taxon>
        <taxon>Nocardia</taxon>
    </lineage>
</organism>
<dbReference type="InterPro" id="IPR008930">
    <property type="entry name" value="Terpenoid_cyclase/PrenylTrfase"/>
</dbReference>
<keyword evidence="4" id="KW-1185">Reference proteome</keyword>
<feature type="region of interest" description="Disordered" evidence="1">
    <location>
        <begin position="1"/>
        <end position="26"/>
    </location>
</feature>
<dbReference type="SUPFAM" id="SSF48239">
    <property type="entry name" value="Terpenoid cyclases/Protein prenyltransferases"/>
    <property type="match status" value="2"/>
</dbReference>
<gene>
    <name evidence="3" type="ORF">KO481_20580</name>
</gene>
<dbReference type="Proteomes" id="UP000733379">
    <property type="component" value="Unassembled WGS sequence"/>
</dbReference>
<evidence type="ECO:0000313" key="4">
    <source>
        <dbReference type="Proteomes" id="UP000733379"/>
    </source>
</evidence>
<evidence type="ECO:0000313" key="3">
    <source>
        <dbReference type="EMBL" id="MBU3063915.1"/>
    </source>
</evidence>
<comment type="caution">
    <text evidence="3">The sequence shown here is derived from an EMBL/GenBank/DDBJ whole genome shotgun (WGS) entry which is preliminary data.</text>
</comment>
<reference evidence="3 4" key="1">
    <citation type="submission" date="2021-06" db="EMBL/GenBank/DDBJ databases">
        <title>Actinomycetes sequencing.</title>
        <authorList>
            <person name="Shan Q."/>
        </authorList>
    </citation>
    <scope>NUCLEOTIDE SEQUENCE [LARGE SCALE GENOMIC DNA]</scope>
    <source>
        <strain evidence="3 4">NEAU-G5</strain>
    </source>
</reference>
<dbReference type="Gene3D" id="1.50.10.20">
    <property type="match status" value="2"/>
</dbReference>
<dbReference type="EMBL" id="JAHKNI010000006">
    <property type="protein sequence ID" value="MBU3063915.1"/>
    <property type="molecule type" value="Genomic_DNA"/>
</dbReference>
<evidence type="ECO:0000259" key="2">
    <source>
        <dbReference type="Pfam" id="PF13243"/>
    </source>
</evidence>
<sequence length="540" mass="58002">MANLSPDHQKKNSIMRPVTPSPAQAGWPRELFPSALESATARLRSAVTARIGADGAVRDPCHSRILESILALNLLERTGLAPERRIRLIDYLCAQTPADPLDRLLLDLALTRAEVEGAPRGLAEAFLVQAPQFTGARKQAMFDAIFALYGLPPGGPLDTAGFSLAGLHCWAVAQVTAVKIVLADATGQSDRIGDEDVRILLETQHGSHVWESNVLIFLWVLHALHRLPGTKDVVTDGVAKVMEHQRADGGMPFVSDTDTWCTATAGVALAAAQAPRHVLDAVASNLVSRQQPGGGWSYTDLSWQTDVDDTSVAVQFLHGLDAGRYREQIARGRRSLLAVRNPDGGFPTYIAGAESEACMTAAAVDALTPDWHRHAEAITTGLEYLARQQSPDGSFPPDWSSSRHHTVFRALLAATRNPGHRPASLRTMTDRIMTLVLDGQHADGGWGQQDGRASDPISTAYALVAVCRQDDPAPAARAVAYLLEHQRDDGTIGSISDSIGPRPLRFTVPVLADIFTLLALGHLTRRLGAPGDPASGERAI</sequence>
<name>A0ABS6B2B2_9NOCA</name>
<dbReference type="InterPro" id="IPR032696">
    <property type="entry name" value="SQ_cyclase_C"/>
</dbReference>
<evidence type="ECO:0000256" key="1">
    <source>
        <dbReference type="SAM" id="MobiDB-lite"/>
    </source>
</evidence>
<dbReference type="RefSeq" id="WP_215918789.1">
    <property type="nucleotide sequence ID" value="NZ_JAHKNI010000006.1"/>
</dbReference>
<accession>A0ABS6B2B2</accession>